<keyword evidence="3 8" id="KW-0863">Zinc-finger</keyword>
<dbReference type="InterPro" id="IPR000770">
    <property type="entry name" value="SAND_dom"/>
</dbReference>
<dbReference type="InterPro" id="IPR019786">
    <property type="entry name" value="Zinc_finger_PHD-type_CS"/>
</dbReference>
<keyword evidence="1" id="KW-0597">Phosphoprotein</keyword>
<dbReference type="PROSITE" id="PS50864">
    <property type="entry name" value="SAND"/>
    <property type="match status" value="1"/>
</dbReference>
<evidence type="ECO:0000256" key="1">
    <source>
        <dbReference type="ARBA" id="ARBA00022553"/>
    </source>
</evidence>
<dbReference type="SMART" id="SM00258">
    <property type="entry name" value="SAND"/>
    <property type="match status" value="1"/>
</dbReference>
<evidence type="ECO:0000256" key="4">
    <source>
        <dbReference type="ARBA" id="ARBA00022833"/>
    </source>
</evidence>
<feature type="domain" description="HSR" evidence="13">
    <location>
        <begin position="20"/>
        <end position="141"/>
    </location>
</feature>
<feature type="domain" description="SAND" evidence="12">
    <location>
        <begin position="452"/>
        <end position="533"/>
    </location>
</feature>
<dbReference type="PROSITE" id="PS50016">
    <property type="entry name" value="ZF_PHD_2"/>
    <property type="match status" value="1"/>
</dbReference>
<evidence type="ECO:0000256" key="9">
    <source>
        <dbReference type="SAM" id="MobiDB-lite"/>
    </source>
</evidence>
<dbReference type="Proteomes" id="UP000694856">
    <property type="component" value="Chromosome 5"/>
</dbReference>
<keyword evidence="2" id="KW-0479">Metal-binding</keyword>
<dbReference type="FunFam" id="3.10.390.10:FF:000005">
    <property type="entry name" value="SP140 nuclear body protein"/>
    <property type="match status" value="1"/>
</dbReference>
<evidence type="ECO:0000313" key="14">
    <source>
        <dbReference type="Proteomes" id="UP000694856"/>
    </source>
</evidence>
<dbReference type="InterPro" id="IPR013083">
    <property type="entry name" value="Znf_RING/FYVE/PHD"/>
</dbReference>
<evidence type="ECO:0000256" key="2">
    <source>
        <dbReference type="ARBA" id="ARBA00022723"/>
    </source>
</evidence>
<dbReference type="InterPro" id="IPR043563">
    <property type="entry name" value="Sp110/Sp140/Sp140L-like"/>
</dbReference>
<evidence type="ECO:0000256" key="7">
    <source>
        <dbReference type="PROSITE-ProRule" id="PRU00035"/>
    </source>
</evidence>
<evidence type="ECO:0000256" key="6">
    <source>
        <dbReference type="ARBA" id="ARBA00023125"/>
    </source>
</evidence>
<dbReference type="GeneID" id="102519878"/>
<dbReference type="AlphaFoldDB" id="A0A8B8SZJ2"/>
<dbReference type="FunFam" id="1.20.920.10:FF:000028">
    <property type="entry name" value="Nuclear autoantigen Sp-100"/>
    <property type="match status" value="1"/>
</dbReference>
<keyword evidence="6" id="KW-0238">DNA-binding</keyword>
<evidence type="ECO:0000256" key="5">
    <source>
        <dbReference type="ARBA" id="ARBA00023117"/>
    </source>
</evidence>
<dbReference type="InterPro" id="IPR019787">
    <property type="entry name" value="Znf_PHD-finger"/>
</dbReference>
<dbReference type="InterPro" id="IPR001487">
    <property type="entry name" value="Bromodomain"/>
</dbReference>
<evidence type="ECO:0000256" key="3">
    <source>
        <dbReference type="ARBA" id="ARBA00022771"/>
    </source>
</evidence>
<feature type="domain" description="PHD-type" evidence="11">
    <location>
        <begin position="562"/>
        <end position="608"/>
    </location>
</feature>
<evidence type="ECO:0000259" key="13">
    <source>
        <dbReference type="PROSITE" id="PS51414"/>
    </source>
</evidence>
<dbReference type="GO" id="GO:0006952">
    <property type="term" value="P:defense response"/>
    <property type="evidence" value="ECO:0007669"/>
    <property type="project" value="UniProtKB-ARBA"/>
</dbReference>
<dbReference type="GO" id="GO:0005737">
    <property type="term" value="C:cytoplasm"/>
    <property type="evidence" value="ECO:0007669"/>
    <property type="project" value="UniProtKB-ARBA"/>
</dbReference>
<feature type="region of interest" description="Disordered" evidence="9">
    <location>
        <begin position="362"/>
        <end position="403"/>
    </location>
</feature>
<name>A0A8B8SZJ2_CAMFR</name>
<dbReference type="InterPro" id="IPR036427">
    <property type="entry name" value="Bromodomain-like_sf"/>
</dbReference>
<accession>A0A8B8SZJ2</accession>
<dbReference type="PROSITE" id="PS51414">
    <property type="entry name" value="HSR"/>
    <property type="match status" value="1"/>
</dbReference>
<dbReference type="Pfam" id="PF00628">
    <property type="entry name" value="PHD"/>
    <property type="match status" value="1"/>
</dbReference>
<proteinExistence type="predicted"/>
<dbReference type="GO" id="GO:0000981">
    <property type="term" value="F:DNA-binding transcription factor activity, RNA polymerase II-specific"/>
    <property type="evidence" value="ECO:0007669"/>
    <property type="project" value="TreeGrafter"/>
</dbReference>
<dbReference type="GO" id="GO:0005730">
    <property type="term" value="C:nucleolus"/>
    <property type="evidence" value="ECO:0007669"/>
    <property type="project" value="UniProtKB-ARBA"/>
</dbReference>
<dbReference type="SUPFAM" id="SSF57903">
    <property type="entry name" value="FYVE/PHD zinc finger"/>
    <property type="match status" value="1"/>
</dbReference>
<dbReference type="KEGG" id="cfr:102519878"/>
<dbReference type="SMART" id="SM00249">
    <property type="entry name" value="PHD"/>
    <property type="match status" value="1"/>
</dbReference>
<dbReference type="Pfam" id="PF01342">
    <property type="entry name" value="SAND"/>
    <property type="match status" value="1"/>
</dbReference>
<dbReference type="PROSITE" id="PS01359">
    <property type="entry name" value="ZF_PHD_1"/>
    <property type="match status" value="1"/>
</dbReference>
<feature type="region of interest" description="Disordered" evidence="9">
    <location>
        <begin position="207"/>
        <end position="240"/>
    </location>
</feature>
<evidence type="ECO:0000259" key="12">
    <source>
        <dbReference type="PROSITE" id="PS50864"/>
    </source>
</evidence>
<dbReference type="SUPFAM" id="SSF47370">
    <property type="entry name" value="Bromodomain"/>
    <property type="match status" value="1"/>
</dbReference>
<dbReference type="RefSeq" id="XP_032335067.1">
    <property type="nucleotide sequence ID" value="XM_032479176.1"/>
</dbReference>
<dbReference type="Gene3D" id="3.30.40.10">
    <property type="entry name" value="Zinc/RING finger domain, C3HC4 (zinc finger)"/>
    <property type="match status" value="1"/>
</dbReference>
<protein>
    <submittedName>
        <fullName evidence="15">Nuclear body protein SP140-like protein</fullName>
    </submittedName>
</protein>
<dbReference type="InterPro" id="IPR001965">
    <property type="entry name" value="Znf_PHD"/>
</dbReference>
<feature type="compositionally biased region" description="Basic residues" evidence="9">
    <location>
        <begin position="388"/>
        <end position="403"/>
    </location>
</feature>
<dbReference type="InterPro" id="IPR004865">
    <property type="entry name" value="HSR_dom"/>
</dbReference>
<dbReference type="FunFam" id="3.30.40.10:FF:000294">
    <property type="entry name" value="Nuclear autoantigen Sp-100"/>
    <property type="match status" value="1"/>
</dbReference>
<dbReference type="SMART" id="SM00297">
    <property type="entry name" value="BROMO"/>
    <property type="match status" value="1"/>
</dbReference>
<dbReference type="Pfam" id="PF03172">
    <property type="entry name" value="HSR"/>
    <property type="match status" value="1"/>
</dbReference>
<keyword evidence="4" id="KW-0862">Zinc</keyword>
<evidence type="ECO:0000313" key="15">
    <source>
        <dbReference type="RefSeq" id="XP_032335067.1"/>
    </source>
</evidence>
<sequence length="742" mass="85995">MSQRSLKPSQPLASRQAKNGTERMFTVDQNLEEQNSEEQFFYELLFRLFRENKVEIASAITKPFPFLMGLRDRGFIPEQMYENFQEACRNLIPVERVVYDVLSELEKKFDKTVLDALFSRVNLKAYPELLPTYRSFQNVIRDNFCYQAIDEGETKEMLNLQLSQEQVSLEHTPFQMNTVSWLQDTPSLLPYERREISNACWETCGGEGPQEATSSLPRCGPAPQMTNEEPEEVPSQPLRDGEVQELESYWEHREEVRVGVCDFGEDKPTTNSKEATTSSHECEWCLARDGVFHSSTKQRLKRRHMINYMYLVNWKLSKRTHEELEEPTCNPLSCDGQGAELSKDGQEKCSCVMCFSEDVPGGPEARTKNNQADDVMDTANLGSSSTLRKPKRKRKQKKGHSWTRIKRKYQRNTHRETLDDGKAAGQLASNGKKVKRHLKNPAKIRGSRKYRHENVNFHSPVLPVTCGKVKGMLHKKKLKQGVLVKCILGDNGNWYTPREFEIRGGHGRSKNWKLSVRCGGRTLRWLMEKKCLYNPPRIHWRKKKTILKSQDTTLVDPCPGNSDLCEMCRDGGELFCCDTCSRSFHEHCHIPPVETERSPWSCTFCRMKEPSGSQQCYTESEVLARQMGPEDQLKCEFLLLKVYCHSESSFFAKIPYYYYMAGASRNLKEPMWLDKIKKRLNEQGYPRVEGFVQDMRLIFQNHRASYKFNDFGLMGLRLEAEFEKNFKEVFAIQQTNENSSLV</sequence>
<reference evidence="15" key="1">
    <citation type="submission" date="2025-08" db="UniProtKB">
        <authorList>
            <consortium name="RefSeq"/>
        </authorList>
    </citation>
    <scope>IDENTIFICATION</scope>
    <source>
        <tissue evidence="15">Ear skin</tissue>
    </source>
</reference>
<dbReference type="SUPFAM" id="SSF63763">
    <property type="entry name" value="SAND domain-like"/>
    <property type="match status" value="1"/>
</dbReference>
<dbReference type="Gene3D" id="3.10.390.10">
    <property type="entry name" value="SAND domain-like"/>
    <property type="match status" value="1"/>
</dbReference>
<keyword evidence="5 7" id="KW-0103">Bromodomain</keyword>
<evidence type="ECO:0000256" key="8">
    <source>
        <dbReference type="PROSITE-ProRule" id="PRU00146"/>
    </source>
</evidence>
<dbReference type="PANTHER" id="PTHR46386:SF8">
    <property type="entry name" value="NUCLEAR BODY PROTEIN SP140"/>
    <property type="match status" value="1"/>
</dbReference>
<organism evidence="14 15">
    <name type="scientific">Camelus ferus</name>
    <name type="common">Wild bactrian camel</name>
    <name type="synonym">Camelus bactrianus ferus</name>
    <dbReference type="NCBI Taxonomy" id="419612"/>
    <lineage>
        <taxon>Eukaryota</taxon>
        <taxon>Metazoa</taxon>
        <taxon>Chordata</taxon>
        <taxon>Craniata</taxon>
        <taxon>Vertebrata</taxon>
        <taxon>Euteleostomi</taxon>
        <taxon>Mammalia</taxon>
        <taxon>Eutheria</taxon>
        <taxon>Laurasiatheria</taxon>
        <taxon>Artiodactyla</taxon>
        <taxon>Tylopoda</taxon>
        <taxon>Camelidae</taxon>
        <taxon>Camelus</taxon>
    </lineage>
</organism>
<dbReference type="Pfam" id="PF00439">
    <property type="entry name" value="Bromodomain"/>
    <property type="match status" value="1"/>
</dbReference>
<keyword evidence="14" id="KW-1185">Reference proteome</keyword>
<evidence type="ECO:0000259" key="11">
    <source>
        <dbReference type="PROSITE" id="PS50016"/>
    </source>
</evidence>
<feature type="domain" description="Bromo" evidence="10">
    <location>
        <begin position="667"/>
        <end position="701"/>
    </location>
</feature>
<dbReference type="PROSITE" id="PS50014">
    <property type="entry name" value="BROMODOMAIN_2"/>
    <property type="match status" value="1"/>
</dbReference>
<dbReference type="InterPro" id="IPR011011">
    <property type="entry name" value="Znf_FYVE_PHD"/>
</dbReference>
<dbReference type="InterPro" id="IPR010919">
    <property type="entry name" value="SAND-like_dom_sf"/>
</dbReference>
<evidence type="ECO:0000259" key="10">
    <source>
        <dbReference type="PROSITE" id="PS50014"/>
    </source>
</evidence>
<dbReference type="Gene3D" id="1.20.920.10">
    <property type="entry name" value="Bromodomain-like"/>
    <property type="match status" value="1"/>
</dbReference>
<dbReference type="GO" id="GO:0008270">
    <property type="term" value="F:zinc ion binding"/>
    <property type="evidence" value="ECO:0007669"/>
    <property type="project" value="UniProtKB-KW"/>
</dbReference>
<dbReference type="PANTHER" id="PTHR46386">
    <property type="entry name" value="NUCLEAR BODY PROTEIN SP140"/>
    <property type="match status" value="1"/>
</dbReference>
<dbReference type="GO" id="GO:0003677">
    <property type="term" value="F:DNA binding"/>
    <property type="evidence" value="ECO:0007669"/>
    <property type="project" value="UniProtKB-KW"/>
</dbReference>
<dbReference type="CDD" id="cd15626">
    <property type="entry name" value="PHD_SP110_140"/>
    <property type="match status" value="1"/>
</dbReference>
<gene>
    <name evidence="15" type="primary">LOC102519878</name>
</gene>